<feature type="transmembrane region" description="Helical" evidence="2">
    <location>
        <begin position="6"/>
        <end position="26"/>
    </location>
</feature>
<feature type="region of interest" description="Disordered" evidence="1">
    <location>
        <begin position="374"/>
        <end position="393"/>
    </location>
</feature>
<keyword evidence="2" id="KW-1133">Transmembrane helix</keyword>
<keyword evidence="2" id="KW-0472">Membrane</keyword>
<comment type="caution">
    <text evidence="3">The sequence shown here is derived from an EMBL/GenBank/DDBJ whole genome shotgun (WGS) entry which is preliminary data.</text>
</comment>
<evidence type="ECO:0000313" key="4">
    <source>
        <dbReference type="Proteomes" id="UP000673691"/>
    </source>
</evidence>
<dbReference type="AntiFam" id="ANF00250">
    <property type="entry name" value="Shadow ORF (opposite ACADL)"/>
</dbReference>
<dbReference type="AlphaFoldDB" id="A0A8H8DGW2"/>
<protein>
    <submittedName>
        <fullName evidence="3">Uncharacterized protein</fullName>
    </submittedName>
</protein>
<feature type="compositionally biased region" description="Basic and acidic residues" evidence="1">
    <location>
        <begin position="384"/>
        <end position="393"/>
    </location>
</feature>
<accession>A0A8H8DGW2</accession>
<evidence type="ECO:0000256" key="2">
    <source>
        <dbReference type="SAM" id="Phobius"/>
    </source>
</evidence>
<proteinExistence type="predicted"/>
<dbReference type="Proteomes" id="UP000673691">
    <property type="component" value="Unassembled WGS sequence"/>
</dbReference>
<evidence type="ECO:0000313" key="3">
    <source>
        <dbReference type="EMBL" id="KAG5457778.1"/>
    </source>
</evidence>
<name>A0A8H8DGW2_9FUNG</name>
<keyword evidence="2" id="KW-0812">Transmembrane</keyword>
<feature type="compositionally biased region" description="Basic residues" evidence="1">
    <location>
        <begin position="422"/>
        <end position="437"/>
    </location>
</feature>
<feature type="non-terminal residue" evidence="3">
    <location>
        <position position="451"/>
    </location>
</feature>
<reference evidence="3 4" key="1">
    <citation type="journal article" name="Sci. Rep.">
        <title>Genome-scale phylogenetic analyses confirm Olpidium as the closest living zoosporic fungus to the non-flagellated, terrestrial fungi.</title>
        <authorList>
            <person name="Chang Y."/>
            <person name="Rochon D."/>
            <person name="Sekimoto S."/>
            <person name="Wang Y."/>
            <person name="Chovatia M."/>
            <person name="Sandor L."/>
            <person name="Salamov A."/>
            <person name="Grigoriev I.V."/>
            <person name="Stajich J.E."/>
            <person name="Spatafora J.W."/>
        </authorList>
    </citation>
    <scope>NUCLEOTIDE SEQUENCE [LARGE SCALE GENOMIC DNA]</scope>
    <source>
        <strain evidence="3">S191</strain>
    </source>
</reference>
<sequence>MSVIIISARPAAGSAVFFSFFFFFFFNTSHQLLDRVLGVEPVSAEDLDGVRGVLVGDLGGQGFGHGGVVRVPLVLVAQPARLVDQVSGGLDADGHVGQHERHGLVLADRLPHRFPLQRVHGRLIQGSPGKSDGAGRDEGASDVLFPVARDRAVLVGDLDLLESYPPRVRSALPHVYLLPAHGDAGGIRVDDEAREGPPGVCVQVSFGEEKVPVGHAAVGDPHLLAIDDPLVAFLDGARLDPGDVRTGDGLRDAVARHEGRLRHAAEVLLLLGVVGSDDNRRFRQAVALDGGLHSRAPEGELLGDYGAVEDAEAQAAVLGRDVRVHEAQLPGLLNDLRGVLSSPVVVGGLRDDLLRRKLARRFLEVPLLLRQAERDRARRRSRRRSEAAEPRECGRDACFAGETADREKACAAAEAAKAGAPHLRRPQGRRAQARRHGVSREVQADGLATGE</sequence>
<gene>
    <name evidence="3" type="ORF">BJ554DRAFT_2128</name>
</gene>
<evidence type="ECO:0000256" key="1">
    <source>
        <dbReference type="SAM" id="MobiDB-lite"/>
    </source>
</evidence>
<organism evidence="3 4">
    <name type="scientific">Olpidium bornovanus</name>
    <dbReference type="NCBI Taxonomy" id="278681"/>
    <lineage>
        <taxon>Eukaryota</taxon>
        <taxon>Fungi</taxon>
        <taxon>Fungi incertae sedis</taxon>
        <taxon>Olpidiomycota</taxon>
        <taxon>Olpidiomycotina</taxon>
        <taxon>Olpidiomycetes</taxon>
        <taxon>Olpidiales</taxon>
        <taxon>Olpidiaceae</taxon>
        <taxon>Olpidium</taxon>
    </lineage>
</organism>
<keyword evidence="4" id="KW-1185">Reference proteome</keyword>
<feature type="region of interest" description="Disordered" evidence="1">
    <location>
        <begin position="412"/>
        <end position="451"/>
    </location>
</feature>
<dbReference type="EMBL" id="JAEFCI010009485">
    <property type="protein sequence ID" value="KAG5457778.1"/>
    <property type="molecule type" value="Genomic_DNA"/>
</dbReference>